<evidence type="ECO:0000256" key="3">
    <source>
        <dbReference type="ARBA" id="ARBA00022475"/>
    </source>
</evidence>
<dbReference type="Pfam" id="PF00482">
    <property type="entry name" value="T2SSF"/>
    <property type="match status" value="2"/>
</dbReference>
<evidence type="ECO:0000256" key="6">
    <source>
        <dbReference type="ARBA" id="ARBA00023136"/>
    </source>
</evidence>
<feature type="domain" description="Type II secretion system protein GspF" evidence="8">
    <location>
        <begin position="249"/>
        <end position="371"/>
    </location>
</feature>
<evidence type="ECO:0000256" key="4">
    <source>
        <dbReference type="ARBA" id="ARBA00022692"/>
    </source>
</evidence>
<comment type="similarity">
    <text evidence="2">Belongs to the GSP F family.</text>
</comment>
<dbReference type="GO" id="GO:0005886">
    <property type="term" value="C:plasma membrane"/>
    <property type="evidence" value="ECO:0007669"/>
    <property type="project" value="UniProtKB-SubCell"/>
</dbReference>
<protein>
    <submittedName>
        <fullName evidence="9">Pilin biogenesis protein</fullName>
    </submittedName>
</protein>
<reference evidence="9" key="1">
    <citation type="journal article" date="2012" name="Science">
        <title>Fermentation, hydrogen, and sulfur metabolism in multiple uncultivated bacterial phyla.</title>
        <authorList>
            <person name="Wrighton K.C."/>
            <person name="Thomas B.C."/>
            <person name="Sharon I."/>
            <person name="Miller C.S."/>
            <person name="Castelle C.J."/>
            <person name="VerBerkmoes N.C."/>
            <person name="Wilkins M.J."/>
            <person name="Hettich R.L."/>
            <person name="Lipton M.S."/>
            <person name="Williams K.H."/>
            <person name="Long P.E."/>
            <person name="Banfield J.F."/>
        </authorList>
    </citation>
    <scope>NUCLEOTIDE SEQUENCE [LARGE SCALE GENOMIC DNA]</scope>
</reference>
<gene>
    <name evidence="9" type="ORF">ACD_2C00038G0004</name>
</gene>
<accession>K2G725</accession>
<dbReference type="PANTHER" id="PTHR30012:SF0">
    <property type="entry name" value="TYPE II SECRETION SYSTEM PROTEIN F-RELATED"/>
    <property type="match status" value="1"/>
</dbReference>
<evidence type="ECO:0000313" key="9">
    <source>
        <dbReference type="EMBL" id="EKE30127.1"/>
    </source>
</evidence>
<sequence length="382" mass="45126">MSDNDFIITWVSEHVEKKSSHFSLSLDWVNEWLLSKQNISIKWKVIFFRLLATMVNAWIPVLKSIWILEKQEKDPITQKLFQSIISWIRQWKNLSSCLKDYGENFSDSECSIIESWEKTWKLNASLIQLADQTEKVSNISKKFKWALIYPAVIVVIMFWSVSVLMTLVVPKIVEIFWDKSKLPPMTLFLIGVSDFFVNYLWLMVVCISWFIAFLKLWYKTPIWKYKLDWVILMLPIFWNISKKVILSKFARVFSNLLSSGISIVESMRIVSDVVWNEVYKQRILLLREDIKKWVKIWESLEDDPLFPEMLVQMIKVWEETAKLDTIILKIADFYDDEVEQSINNIQKLLEPIIIVTMAIVIWFIAVGIMTPIMNLADTISEK</sequence>
<keyword evidence="4 7" id="KW-0812">Transmembrane</keyword>
<dbReference type="PRINTS" id="PR00812">
    <property type="entry name" value="BCTERIALGSPF"/>
</dbReference>
<feature type="transmembrane region" description="Helical" evidence="7">
    <location>
        <begin position="46"/>
        <end position="68"/>
    </location>
</feature>
<keyword evidence="5 7" id="KW-1133">Transmembrane helix</keyword>
<dbReference type="InterPro" id="IPR003004">
    <property type="entry name" value="GspF/PilC"/>
</dbReference>
<feature type="transmembrane region" description="Helical" evidence="7">
    <location>
        <begin position="352"/>
        <end position="373"/>
    </location>
</feature>
<dbReference type="InterPro" id="IPR042094">
    <property type="entry name" value="T2SS_GspF_sf"/>
</dbReference>
<evidence type="ECO:0000256" key="1">
    <source>
        <dbReference type="ARBA" id="ARBA00004651"/>
    </source>
</evidence>
<evidence type="ECO:0000256" key="2">
    <source>
        <dbReference type="ARBA" id="ARBA00005745"/>
    </source>
</evidence>
<feature type="transmembrane region" description="Helical" evidence="7">
    <location>
        <begin position="147"/>
        <end position="173"/>
    </location>
</feature>
<evidence type="ECO:0000256" key="7">
    <source>
        <dbReference type="SAM" id="Phobius"/>
    </source>
</evidence>
<dbReference type="Gene3D" id="1.20.81.30">
    <property type="entry name" value="Type II secretion system (T2SS), domain F"/>
    <property type="match status" value="2"/>
</dbReference>
<keyword evidence="3" id="KW-1003">Cell membrane</keyword>
<dbReference type="AlphaFoldDB" id="K2G725"/>
<evidence type="ECO:0000256" key="5">
    <source>
        <dbReference type="ARBA" id="ARBA00022989"/>
    </source>
</evidence>
<feature type="transmembrane region" description="Helical" evidence="7">
    <location>
        <begin position="185"/>
        <end position="211"/>
    </location>
</feature>
<keyword evidence="6 7" id="KW-0472">Membrane</keyword>
<dbReference type="PANTHER" id="PTHR30012">
    <property type="entry name" value="GENERAL SECRETION PATHWAY PROTEIN"/>
    <property type="match status" value="1"/>
</dbReference>
<name>K2G725_9BACT</name>
<comment type="caution">
    <text evidence="9">The sequence shown here is derived from an EMBL/GenBank/DDBJ whole genome shotgun (WGS) entry which is preliminary data.</text>
</comment>
<dbReference type="EMBL" id="AMFJ01000038">
    <property type="protein sequence ID" value="EKE30127.1"/>
    <property type="molecule type" value="Genomic_DNA"/>
</dbReference>
<proteinExistence type="inferred from homology"/>
<comment type="subcellular location">
    <subcellularLocation>
        <location evidence="1">Cell membrane</location>
        <topology evidence="1">Multi-pass membrane protein</topology>
    </subcellularLocation>
</comment>
<feature type="domain" description="Type II secretion system protein GspF" evidence="8">
    <location>
        <begin position="47"/>
        <end position="170"/>
    </location>
</feature>
<organism evidence="9">
    <name type="scientific">uncultured bacterium</name>
    <name type="common">gcode 4</name>
    <dbReference type="NCBI Taxonomy" id="1234023"/>
    <lineage>
        <taxon>Bacteria</taxon>
        <taxon>environmental samples</taxon>
    </lineage>
</organism>
<evidence type="ECO:0000259" key="8">
    <source>
        <dbReference type="Pfam" id="PF00482"/>
    </source>
</evidence>
<dbReference type="InterPro" id="IPR018076">
    <property type="entry name" value="T2SS_GspF_dom"/>
</dbReference>